<comment type="caution">
    <text evidence="1">The sequence shown here is derived from an EMBL/GenBank/DDBJ whole genome shotgun (WGS) entry which is preliminary data.</text>
</comment>
<dbReference type="EMBL" id="WUEZ01000032">
    <property type="protein sequence ID" value="NEI37187.1"/>
    <property type="molecule type" value="Genomic_DNA"/>
</dbReference>
<proteinExistence type="predicted"/>
<sequence length="108" mass="11730">MTRKKTATPPPIDEVLLQRAAERLVSTNENISRSYLEAAYSIAMLDAFDPGRVDAYLAKHAALSGAGVERLRKLYAALSGKLSRNITLLSGSRMTVQAIDAWAPRSSP</sequence>
<protein>
    <submittedName>
        <fullName evidence="1">Uncharacterized protein</fullName>
    </submittedName>
</protein>
<dbReference type="AlphaFoldDB" id="A0A6P0BB81"/>
<accession>A0A6P0BB81</accession>
<name>A0A6P0BB81_RHILE</name>
<gene>
    <name evidence="1" type="ORF">GR204_24920</name>
</gene>
<evidence type="ECO:0000313" key="1">
    <source>
        <dbReference type="EMBL" id="NEI37187.1"/>
    </source>
</evidence>
<evidence type="ECO:0000313" key="2">
    <source>
        <dbReference type="Proteomes" id="UP000471560"/>
    </source>
</evidence>
<dbReference type="Proteomes" id="UP000471560">
    <property type="component" value="Unassembled WGS sequence"/>
</dbReference>
<reference evidence="1 2" key="1">
    <citation type="submission" date="2019-12" db="EMBL/GenBank/DDBJ databases">
        <title>Rhizobium genotypes associated with high levels of biological nitrogen fixation by grain legumes in a temperate-maritime cropping system.</title>
        <authorList>
            <person name="Maluk M."/>
            <person name="Francesc Ferrando Molina F."/>
            <person name="Lopez Del Egido L."/>
            <person name="Lafos M."/>
            <person name="Langarica-Fuentes A."/>
            <person name="Gebre Yohannes G."/>
            <person name="Young M.W."/>
            <person name="Martin P."/>
            <person name="Gantlett R."/>
            <person name="Kenicer G."/>
            <person name="Hawes C."/>
            <person name="Begg G.S."/>
            <person name="Quilliam R.S."/>
            <person name="Squire G.R."/>
            <person name="Poole P.S."/>
            <person name="Young P.W."/>
            <person name="Iannetta P.M."/>
            <person name="James E.K."/>
        </authorList>
    </citation>
    <scope>NUCLEOTIDE SEQUENCE [LARGE SCALE GENOMIC DNA]</scope>
    <source>
        <strain evidence="1 2">JHI1096</strain>
    </source>
</reference>
<organism evidence="1 2">
    <name type="scientific">Rhizobium leguminosarum</name>
    <dbReference type="NCBI Taxonomy" id="384"/>
    <lineage>
        <taxon>Bacteria</taxon>
        <taxon>Pseudomonadati</taxon>
        <taxon>Pseudomonadota</taxon>
        <taxon>Alphaproteobacteria</taxon>
        <taxon>Hyphomicrobiales</taxon>
        <taxon>Rhizobiaceae</taxon>
        <taxon>Rhizobium/Agrobacterium group</taxon>
        <taxon>Rhizobium</taxon>
    </lineage>
</organism>
<dbReference type="RefSeq" id="WP_164578138.1">
    <property type="nucleotide sequence ID" value="NZ_JAAXDH010000025.1"/>
</dbReference>